<dbReference type="Proteomes" id="UP000593578">
    <property type="component" value="Unassembled WGS sequence"/>
</dbReference>
<comment type="caution">
    <text evidence="1">The sequence shown here is derived from an EMBL/GenBank/DDBJ whole genome shotgun (WGS) entry which is preliminary data.</text>
</comment>
<organism evidence="1 2">
    <name type="scientific">Gossypium raimondii</name>
    <name type="common">Peruvian cotton</name>
    <name type="synonym">Gossypium klotzschianum subsp. raimondii</name>
    <dbReference type="NCBI Taxonomy" id="29730"/>
    <lineage>
        <taxon>Eukaryota</taxon>
        <taxon>Viridiplantae</taxon>
        <taxon>Streptophyta</taxon>
        <taxon>Embryophyta</taxon>
        <taxon>Tracheophyta</taxon>
        <taxon>Spermatophyta</taxon>
        <taxon>Magnoliopsida</taxon>
        <taxon>eudicotyledons</taxon>
        <taxon>Gunneridae</taxon>
        <taxon>Pentapetalae</taxon>
        <taxon>rosids</taxon>
        <taxon>malvids</taxon>
        <taxon>Malvales</taxon>
        <taxon>Malvaceae</taxon>
        <taxon>Malvoideae</taxon>
        <taxon>Gossypium</taxon>
    </lineage>
</organism>
<proteinExistence type="predicted"/>
<accession>A0A7J8NX95</accession>
<evidence type="ECO:0000313" key="2">
    <source>
        <dbReference type="Proteomes" id="UP000593578"/>
    </source>
</evidence>
<evidence type="ECO:0000313" key="1">
    <source>
        <dbReference type="EMBL" id="MBA0581474.1"/>
    </source>
</evidence>
<sequence length="86" mass="9750">MNLLQNSKARNASGVDSTRRTHLNQMMYLMSGSSVLQTSKLMGNIYCLKKRNLMSHSTVKNAHLFQLVLSIQIRIMIIRGINCVLL</sequence>
<name>A0A7J8NX95_GOSRA</name>
<dbReference type="AlphaFoldDB" id="A0A7J8NX95"/>
<gene>
    <name evidence="1" type="ORF">Gorai_023652</name>
</gene>
<protein>
    <submittedName>
        <fullName evidence="1">Uncharacterized protein</fullName>
    </submittedName>
</protein>
<reference evidence="1 2" key="1">
    <citation type="journal article" date="2019" name="Genome Biol. Evol.">
        <title>Insights into the evolution of the New World diploid cottons (Gossypium, subgenus Houzingenia) based on genome sequencing.</title>
        <authorList>
            <person name="Grover C.E."/>
            <person name="Arick M.A. 2nd"/>
            <person name="Thrash A."/>
            <person name="Conover J.L."/>
            <person name="Sanders W.S."/>
            <person name="Peterson D.G."/>
            <person name="Frelichowski J.E."/>
            <person name="Scheffler J.A."/>
            <person name="Scheffler B.E."/>
            <person name="Wendel J.F."/>
        </authorList>
    </citation>
    <scope>NUCLEOTIDE SEQUENCE [LARGE SCALE GENOMIC DNA]</scope>
    <source>
        <strain evidence="1">8</strain>
        <tissue evidence="1">Leaf</tissue>
    </source>
</reference>
<dbReference type="EMBL" id="JABEZZ010000002">
    <property type="protein sequence ID" value="MBA0581474.1"/>
    <property type="molecule type" value="Genomic_DNA"/>
</dbReference>